<sequence>MAAERSSVVAEGGWCFVTGSRERAVAVASALGGRIDEADPRVSLPACMVKTGAHSLSITMHGAESISFRMVHRGVRGSGKVRADHRNCHRPAALEVKQCGCGTGLAEQRSAARSGHGAKPEIKIAFRLTEAPSLGVFEFATSSWTLAGTLEPVLRAFAEEGRASLRCELRIESRGFETSDGVQVTYHEPVLVLAEPLERDRRPAG</sequence>
<dbReference type="Pfam" id="PF18897">
    <property type="entry name" value="Gp3-like"/>
    <property type="match status" value="1"/>
</dbReference>
<dbReference type="Proteomes" id="UP001599542">
    <property type="component" value="Unassembled WGS sequence"/>
</dbReference>
<name>A0ABW6GG19_9ACTN</name>
<protein>
    <submittedName>
        <fullName evidence="1">Uncharacterized protein</fullName>
    </submittedName>
</protein>
<keyword evidence="2" id="KW-1185">Reference proteome</keyword>
<organism evidence="1 2">
    <name type="scientific">Kitasatospora phosalacinea</name>
    <dbReference type="NCBI Taxonomy" id="2065"/>
    <lineage>
        <taxon>Bacteria</taxon>
        <taxon>Bacillati</taxon>
        <taxon>Actinomycetota</taxon>
        <taxon>Actinomycetes</taxon>
        <taxon>Kitasatosporales</taxon>
        <taxon>Streptomycetaceae</taxon>
        <taxon>Kitasatospora</taxon>
    </lineage>
</organism>
<accession>A0ABW6GG19</accession>
<gene>
    <name evidence="1" type="ORF">ACFW6T_06825</name>
</gene>
<evidence type="ECO:0000313" key="1">
    <source>
        <dbReference type="EMBL" id="MFE1351691.1"/>
    </source>
</evidence>
<comment type="caution">
    <text evidence="1">The sequence shown here is derived from an EMBL/GenBank/DDBJ whole genome shotgun (WGS) entry which is preliminary data.</text>
</comment>
<proteinExistence type="predicted"/>
<dbReference type="EMBL" id="JBHYPX010000009">
    <property type="protein sequence ID" value="MFE1351691.1"/>
    <property type="molecule type" value="Genomic_DNA"/>
</dbReference>
<reference evidence="1 2" key="1">
    <citation type="submission" date="2024-09" db="EMBL/GenBank/DDBJ databases">
        <title>The Natural Products Discovery Center: Release of the First 8490 Sequenced Strains for Exploring Actinobacteria Biosynthetic Diversity.</title>
        <authorList>
            <person name="Kalkreuter E."/>
            <person name="Kautsar S.A."/>
            <person name="Yang D."/>
            <person name="Bader C.D."/>
            <person name="Teijaro C.N."/>
            <person name="Fluegel L."/>
            <person name="Davis C.M."/>
            <person name="Simpson J.R."/>
            <person name="Lauterbach L."/>
            <person name="Steele A.D."/>
            <person name="Gui C."/>
            <person name="Meng S."/>
            <person name="Li G."/>
            <person name="Viehrig K."/>
            <person name="Ye F."/>
            <person name="Su P."/>
            <person name="Kiefer A.F."/>
            <person name="Nichols A."/>
            <person name="Cepeda A.J."/>
            <person name="Yan W."/>
            <person name="Fan B."/>
            <person name="Jiang Y."/>
            <person name="Adhikari A."/>
            <person name="Zheng C.-J."/>
            <person name="Schuster L."/>
            <person name="Cowan T.M."/>
            <person name="Smanski M.J."/>
            <person name="Chevrette M.G."/>
            <person name="De Carvalho L.P.S."/>
            <person name="Shen B."/>
        </authorList>
    </citation>
    <scope>NUCLEOTIDE SEQUENCE [LARGE SCALE GENOMIC DNA]</scope>
    <source>
        <strain evidence="1 2">NPDC058753</strain>
    </source>
</reference>
<dbReference type="InterPro" id="IPR043991">
    <property type="entry name" value="Gp3-like"/>
</dbReference>
<evidence type="ECO:0000313" key="2">
    <source>
        <dbReference type="Proteomes" id="UP001599542"/>
    </source>
</evidence>
<dbReference type="RefSeq" id="WP_380563715.1">
    <property type="nucleotide sequence ID" value="NZ_JBHYPX010000009.1"/>
</dbReference>